<feature type="domain" description="Cyclin N-terminal" evidence="4">
    <location>
        <begin position="48"/>
        <end position="171"/>
    </location>
</feature>
<dbReference type="EMBL" id="JACGWL010000015">
    <property type="protein sequence ID" value="KAK4387031.1"/>
    <property type="molecule type" value="Genomic_DNA"/>
</dbReference>
<keyword evidence="6" id="KW-1185">Reference proteome</keyword>
<dbReference type="InterPro" id="IPR006671">
    <property type="entry name" value="Cyclin_N"/>
</dbReference>
<gene>
    <name evidence="5" type="ORF">Sango_2573700</name>
</gene>
<evidence type="ECO:0000313" key="5">
    <source>
        <dbReference type="EMBL" id="KAK4387031.1"/>
    </source>
</evidence>
<evidence type="ECO:0000256" key="2">
    <source>
        <dbReference type="ARBA" id="ARBA00023306"/>
    </source>
</evidence>
<name>A0AAE1W5A8_9LAMI</name>
<reference evidence="5" key="2">
    <citation type="journal article" date="2024" name="Plant">
        <title>Genomic evolution and insights into agronomic trait innovations of Sesamum species.</title>
        <authorList>
            <person name="Miao H."/>
            <person name="Wang L."/>
            <person name="Qu L."/>
            <person name="Liu H."/>
            <person name="Sun Y."/>
            <person name="Le M."/>
            <person name="Wang Q."/>
            <person name="Wei S."/>
            <person name="Zheng Y."/>
            <person name="Lin W."/>
            <person name="Duan Y."/>
            <person name="Cao H."/>
            <person name="Xiong S."/>
            <person name="Wang X."/>
            <person name="Wei L."/>
            <person name="Li C."/>
            <person name="Ma Q."/>
            <person name="Ju M."/>
            <person name="Zhao R."/>
            <person name="Li G."/>
            <person name="Mu C."/>
            <person name="Tian Q."/>
            <person name="Mei H."/>
            <person name="Zhang T."/>
            <person name="Gao T."/>
            <person name="Zhang H."/>
        </authorList>
    </citation>
    <scope>NUCLEOTIDE SEQUENCE</scope>
    <source>
        <strain evidence="5">K16</strain>
    </source>
</reference>
<dbReference type="GO" id="GO:0051301">
    <property type="term" value="P:cell division"/>
    <property type="evidence" value="ECO:0007669"/>
    <property type="project" value="UniProtKB-KW"/>
</dbReference>
<dbReference type="Pfam" id="PF00134">
    <property type="entry name" value="Cyclin_N"/>
    <property type="match status" value="1"/>
</dbReference>
<evidence type="ECO:0000259" key="4">
    <source>
        <dbReference type="Pfam" id="PF00134"/>
    </source>
</evidence>
<comment type="caution">
    <text evidence="5">The sequence shown here is derived from an EMBL/GenBank/DDBJ whole genome shotgun (WGS) entry which is preliminary data.</text>
</comment>
<proteinExistence type="predicted"/>
<dbReference type="PANTHER" id="PTHR10177">
    <property type="entry name" value="CYCLINS"/>
    <property type="match status" value="1"/>
</dbReference>
<protein>
    <submittedName>
        <fullName evidence="5">Cyclin-D2-1</fullName>
    </submittedName>
</protein>
<keyword evidence="2" id="KW-0131">Cell cycle</keyword>
<feature type="region of interest" description="Disordered" evidence="3">
    <location>
        <begin position="268"/>
        <end position="308"/>
    </location>
</feature>
<accession>A0AAE1W5A8</accession>
<dbReference type="AlphaFoldDB" id="A0AAE1W5A8"/>
<dbReference type="SUPFAM" id="SSF47954">
    <property type="entry name" value="Cyclin-like"/>
    <property type="match status" value="2"/>
</dbReference>
<reference evidence="5" key="1">
    <citation type="submission" date="2020-06" db="EMBL/GenBank/DDBJ databases">
        <authorList>
            <person name="Li T."/>
            <person name="Hu X."/>
            <person name="Zhang T."/>
            <person name="Song X."/>
            <person name="Zhang H."/>
            <person name="Dai N."/>
            <person name="Sheng W."/>
            <person name="Hou X."/>
            <person name="Wei L."/>
        </authorList>
    </citation>
    <scope>NUCLEOTIDE SEQUENCE</scope>
    <source>
        <strain evidence="5">K16</strain>
        <tissue evidence="5">Leaf</tissue>
    </source>
</reference>
<dbReference type="InterPro" id="IPR039361">
    <property type="entry name" value="Cyclin"/>
</dbReference>
<dbReference type="Proteomes" id="UP001289374">
    <property type="component" value="Unassembled WGS sequence"/>
</dbReference>
<dbReference type="Gene3D" id="1.10.472.10">
    <property type="entry name" value="Cyclin-like"/>
    <property type="match status" value="2"/>
</dbReference>
<evidence type="ECO:0000256" key="1">
    <source>
        <dbReference type="ARBA" id="ARBA00022618"/>
    </source>
</evidence>
<evidence type="ECO:0000256" key="3">
    <source>
        <dbReference type="SAM" id="MobiDB-lite"/>
    </source>
</evidence>
<organism evidence="5 6">
    <name type="scientific">Sesamum angolense</name>
    <dbReference type="NCBI Taxonomy" id="2727404"/>
    <lineage>
        <taxon>Eukaryota</taxon>
        <taxon>Viridiplantae</taxon>
        <taxon>Streptophyta</taxon>
        <taxon>Embryophyta</taxon>
        <taxon>Tracheophyta</taxon>
        <taxon>Spermatophyta</taxon>
        <taxon>Magnoliopsida</taxon>
        <taxon>eudicotyledons</taxon>
        <taxon>Gunneridae</taxon>
        <taxon>Pentapetalae</taxon>
        <taxon>asterids</taxon>
        <taxon>lamiids</taxon>
        <taxon>Lamiales</taxon>
        <taxon>Pedaliaceae</taxon>
        <taxon>Sesamum</taxon>
    </lineage>
</organism>
<evidence type="ECO:0000313" key="6">
    <source>
        <dbReference type="Proteomes" id="UP001289374"/>
    </source>
</evidence>
<feature type="compositionally biased region" description="Polar residues" evidence="3">
    <location>
        <begin position="291"/>
        <end position="305"/>
    </location>
</feature>
<dbReference type="InterPro" id="IPR036915">
    <property type="entry name" value="Cyclin-like_sf"/>
</dbReference>
<feature type="compositionally biased region" description="Polar residues" evidence="3">
    <location>
        <begin position="275"/>
        <end position="284"/>
    </location>
</feature>
<keyword evidence="1" id="KW-0132">Cell division</keyword>
<sequence length="392" mass="43886">MFCFTISYSKWVGRSVVQFLDDDDNASNKSMEQFMLTFALGDGIAAYRSLFSSERLYMMDQGYVENQNMIRSEAVSFIAQLEREFPDAFVPYMAMTYFDRFISRHEILEVLLSSEENKTLFLICCLTLAAKLRTNNFRLSTFLHERTCYFAPSDVLRMELHICRILNWRLRTLTPIFFAEYFIELLHLPPDSPSPRLSVHQLIVKSQADITFTAYRPSAVAASAVLIVCTKMFPALDHEFVFGNHSSGFLNRKLAQLCEGLTVTVAGEASRSADRPNTQGTPSSADRPDTQRNPGSAGEASSSHGTDPHVAEQAEVEMAGRSGMEPAVGEGAAEAEENEKDLVQALDEPMAFKLEWVANNDTQEAHLGDVAVKFTQKLNDFVKNVSDCCTIL</sequence>